<dbReference type="InterPro" id="IPR006554">
    <property type="entry name" value="Helicase-like_DEXD_c2"/>
</dbReference>
<evidence type="ECO:0000256" key="9">
    <source>
        <dbReference type="ARBA" id="ARBA00023014"/>
    </source>
</evidence>
<reference evidence="17 18" key="1">
    <citation type="submission" date="2020-04" db="EMBL/GenBank/DDBJ databases">
        <title>Perkinsus olseni comparative genomics.</title>
        <authorList>
            <person name="Bogema D.R."/>
        </authorList>
    </citation>
    <scope>NUCLEOTIDE SEQUENCE [LARGE SCALE GENOMIC DNA]</scope>
    <source>
        <strain evidence="17">00978-12</strain>
    </source>
</reference>
<dbReference type="Pfam" id="PF23109">
    <property type="entry name" value="ARCH_RTEL1"/>
    <property type="match status" value="1"/>
</dbReference>
<evidence type="ECO:0000256" key="5">
    <source>
        <dbReference type="ARBA" id="ARBA00022801"/>
    </source>
</evidence>
<organism evidence="17 18">
    <name type="scientific">Perkinsus olseni</name>
    <name type="common">Perkinsus atlanticus</name>
    <dbReference type="NCBI Taxonomy" id="32597"/>
    <lineage>
        <taxon>Eukaryota</taxon>
        <taxon>Sar</taxon>
        <taxon>Alveolata</taxon>
        <taxon>Perkinsozoa</taxon>
        <taxon>Perkinsea</taxon>
        <taxon>Perkinsida</taxon>
        <taxon>Perkinsidae</taxon>
        <taxon>Perkinsus</taxon>
    </lineage>
</organism>
<evidence type="ECO:0000256" key="8">
    <source>
        <dbReference type="ARBA" id="ARBA00023004"/>
    </source>
</evidence>
<feature type="domain" description="Rhodanese" evidence="15">
    <location>
        <begin position="52"/>
        <end position="171"/>
    </location>
</feature>
<dbReference type="InterPro" id="IPR027417">
    <property type="entry name" value="P-loop_NTPase"/>
</dbReference>
<dbReference type="GO" id="GO:0005634">
    <property type="term" value="C:nucleus"/>
    <property type="evidence" value="ECO:0007669"/>
    <property type="project" value="TreeGrafter"/>
</dbReference>
<dbReference type="PROSITE" id="PS51193">
    <property type="entry name" value="HELICASE_ATP_BIND_2"/>
    <property type="match status" value="1"/>
</dbReference>
<comment type="caution">
    <text evidence="17">The sequence shown here is derived from an EMBL/GenBank/DDBJ whole genome shotgun (WGS) entry which is preliminary data.</text>
</comment>
<keyword evidence="9" id="KW-0411">Iron-sulfur</keyword>
<dbReference type="GO" id="GO:0003678">
    <property type="term" value="F:DNA helicase activity"/>
    <property type="evidence" value="ECO:0007669"/>
    <property type="project" value="InterPro"/>
</dbReference>
<keyword evidence="4" id="KW-0227">DNA damage</keyword>
<evidence type="ECO:0000256" key="13">
    <source>
        <dbReference type="ARBA" id="ARBA00023242"/>
    </source>
</evidence>
<feature type="compositionally biased region" description="Polar residues" evidence="14">
    <location>
        <begin position="19"/>
        <end position="37"/>
    </location>
</feature>
<dbReference type="SMART" id="SM00488">
    <property type="entry name" value="DEXDc2"/>
    <property type="match status" value="1"/>
</dbReference>
<dbReference type="GO" id="GO:0005524">
    <property type="term" value="F:ATP binding"/>
    <property type="evidence" value="ECO:0007669"/>
    <property type="project" value="UniProtKB-KW"/>
</dbReference>
<dbReference type="PANTHER" id="PTHR11472:SF34">
    <property type="entry name" value="REGULATOR OF TELOMERE ELONGATION HELICASE 1"/>
    <property type="match status" value="1"/>
</dbReference>
<evidence type="ECO:0000313" key="17">
    <source>
        <dbReference type="EMBL" id="KAF4696991.1"/>
    </source>
</evidence>
<keyword evidence="2" id="KW-0479">Metal-binding</keyword>
<dbReference type="Pfam" id="PF06733">
    <property type="entry name" value="DEAD_2"/>
    <property type="match status" value="1"/>
</dbReference>
<dbReference type="SUPFAM" id="SSF52540">
    <property type="entry name" value="P-loop containing nucleoside triphosphate hydrolases"/>
    <property type="match status" value="1"/>
</dbReference>
<gene>
    <name evidence="17" type="primary">BRIP1</name>
    <name evidence="17" type="ORF">FOZ60_013341</name>
</gene>
<feature type="region of interest" description="Disordered" evidence="14">
    <location>
        <begin position="1"/>
        <end position="37"/>
    </location>
</feature>
<dbReference type="GO" id="GO:0090657">
    <property type="term" value="P:telomeric loop disassembly"/>
    <property type="evidence" value="ECO:0007669"/>
    <property type="project" value="TreeGrafter"/>
</dbReference>
<sequence length="1418" mass="156460">MTDSATSDNADWSPAASDVTATSRGHTNKTGASQKSATVHSVISSESMGWVDTSDVLLLDLRSPEDFNVAHIATAISYPAVLLARDRILPEMAKFRTSRGLGDSKGIGALVQGIPASIAHEKRARVMVVYDIDDRAAKNTVAAMVQKGWDEVYLLSGGFKEFSSSYPELVDGDIDSSVEVLGLVLRDSVSEGNWRSRDVSVDLRGECFIQQHVASPEPAVGLRRRCVCLGATKERAERDTSVSGGYPDLSGICGSVTNPEMEAKSSMSEHADSFARPSFLDDSKTVVKEWMDNRQQKELGGFKTTWRPGGDPDDPSSSEDNVALGDMPYTYFVGNRFPTLSTAENYRYWKDRGIDRLMPRVFPIKLPEWRKLDPRFRYGLRERDVRVAIKRYGAGYYLCRTGLTKLKDKQEDRTEKIELAKEMNFAKHVGYDVVGHQGHDPESDDEFEGWRSLKDWVRQQSVEVESMSAFPMPAKRDPMPKRVDIDMVVHNDGSAESAVADGVRTYDVNGVVVEFPFEAYPPQLAYMTKVIETLQAAYSDPPKAGSPTGHNALLESPTGTGKTLCLLCATLAWRRSLSDDQSSSSKPPLSIEAPLPETQAEIAQSLEIGVSGMAWRSKQLIVEQHQRQSRRSPSPPPPKTSITTPKIVYSSRTHSQLRQVMRELRNTSYAKDCQHITLASREHYCVHSKINAIQGSRKTAACTSLILKNACPFYNRIWKMNETPSMIPPPALDVEELTSHAIGKGYCPFYYARKVAREGPNLGCVLVPYNYLFDMSALRGALGPQALEGAIVIVDEGHNIESVCEESASFEWGNFDIFSAVEELDEAVYRCNHSAKILGLNVEQPPEDSISAAPVTEEDLLRLKEDLMSLEAALTSADLVTATEGSAVLDFFEQAGITDQTVTRIRSTLEGAISLFHTTAPEADAGGHSNNNTLGAASSGAFLESFQRVIDLVFENGVEHRELLDKAGPHEVVVPDATSVSVDQVWGGIVCAGPTSVKLNGSYRTRNNHDYLQELGNVLANVAPKAGGDGVLVAFSSYAQLRTAKDFWDSHDVTNRLQQRGLRIFEEPNDATRLRPVLAEYTAAIASESCKGAILCAVCRGKVCEGVDLTDRQCRIVVVVGIPYPMFKDDRVQLKMQYLDTARGMEDPETGTHAGLGRAWYSLEAMRAVNQAVGRIIRHKNDFGAVLLCDERFQGEAHRLPAWLRPHVKVYKTFGPAIGSLTQFFNQIPEAMSASARLCKDAFLEAALNSGKDAAKSSKLVSRAGFTSSTTSNFKSRDAYGENLNALTNRMLKQVAVSTGGQNTKAKNDQFVSLLNRSVSKEDSKVITECTKLIVTGGQSLLDDQLRSILRRVYRILWGGGTQDNRELVRQFDDMARRVKKNPRIPVLWREVMEESGEFQPAAKRAKLDPTQIQKVHR</sequence>
<evidence type="ECO:0000256" key="2">
    <source>
        <dbReference type="ARBA" id="ARBA00022723"/>
    </source>
</evidence>
<dbReference type="GO" id="GO:0051539">
    <property type="term" value="F:4 iron, 4 sulfur cluster binding"/>
    <property type="evidence" value="ECO:0007669"/>
    <property type="project" value="UniProtKB-KW"/>
</dbReference>
<evidence type="ECO:0000259" key="15">
    <source>
        <dbReference type="PROSITE" id="PS50206"/>
    </source>
</evidence>
<evidence type="ECO:0000256" key="7">
    <source>
        <dbReference type="ARBA" id="ARBA00022840"/>
    </source>
</evidence>
<evidence type="ECO:0000313" key="18">
    <source>
        <dbReference type="Proteomes" id="UP000541610"/>
    </source>
</evidence>
<dbReference type="GO" id="GO:0016818">
    <property type="term" value="F:hydrolase activity, acting on acid anhydrides, in phosphorus-containing anhydrides"/>
    <property type="evidence" value="ECO:0007669"/>
    <property type="project" value="InterPro"/>
</dbReference>
<keyword evidence="7" id="KW-0067">ATP-binding</keyword>
<keyword evidence="10" id="KW-0238">DNA-binding</keyword>
<feature type="region of interest" description="Disordered" evidence="14">
    <location>
        <begin position="622"/>
        <end position="646"/>
    </location>
</feature>
<keyword evidence="11" id="KW-0234">DNA repair</keyword>
<dbReference type="Pfam" id="PF00581">
    <property type="entry name" value="Rhodanese"/>
    <property type="match status" value="1"/>
</dbReference>
<dbReference type="Pfam" id="PF13307">
    <property type="entry name" value="Helicase_C_2"/>
    <property type="match status" value="1"/>
</dbReference>
<evidence type="ECO:0000256" key="6">
    <source>
        <dbReference type="ARBA" id="ARBA00022806"/>
    </source>
</evidence>
<dbReference type="Proteomes" id="UP000541610">
    <property type="component" value="Unassembled WGS sequence"/>
</dbReference>
<dbReference type="FunFam" id="3.40.50.300:FF:001352">
    <property type="entry name" value="DNA repair helicase"/>
    <property type="match status" value="1"/>
</dbReference>
<evidence type="ECO:0000256" key="1">
    <source>
        <dbReference type="ARBA" id="ARBA00022485"/>
    </source>
</evidence>
<dbReference type="Gene3D" id="3.40.250.10">
    <property type="entry name" value="Rhodanese-like domain"/>
    <property type="match status" value="1"/>
</dbReference>
<dbReference type="CDD" id="cd18788">
    <property type="entry name" value="SF2_C_XPD"/>
    <property type="match status" value="1"/>
</dbReference>
<dbReference type="EMBL" id="JABANP010000006">
    <property type="protein sequence ID" value="KAF4696991.1"/>
    <property type="molecule type" value="Genomic_DNA"/>
</dbReference>
<dbReference type="GO" id="GO:0045910">
    <property type="term" value="P:negative regulation of DNA recombination"/>
    <property type="evidence" value="ECO:0007669"/>
    <property type="project" value="TreeGrafter"/>
</dbReference>
<evidence type="ECO:0000256" key="4">
    <source>
        <dbReference type="ARBA" id="ARBA00022763"/>
    </source>
</evidence>
<accession>A0A7J6PN93</accession>
<dbReference type="InterPro" id="IPR014013">
    <property type="entry name" value="Helic_SF1/SF2_ATP-bd_DinG/Rad3"/>
</dbReference>
<dbReference type="GO" id="GO:0010569">
    <property type="term" value="P:regulation of double-strand break repair via homologous recombination"/>
    <property type="evidence" value="ECO:0007669"/>
    <property type="project" value="TreeGrafter"/>
</dbReference>
<feature type="region of interest" description="Disordered" evidence="14">
    <location>
        <begin position="301"/>
        <end position="320"/>
    </location>
</feature>
<keyword evidence="12" id="KW-0413">Isomerase</keyword>
<dbReference type="PROSITE" id="PS50206">
    <property type="entry name" value="RHODANESE_3"/>
    <property type="match status" value="1"/>
</dbReference>
<evidence type="ECO:0000259" key="16">
    <source>
        <dbReference type="PROSITE" id="PS51193"/>
    </source>
</evidence>
<keyword evidence="8" id="KW-0408">Iron</keyword>
<dbReference type="SUPFAM" id="SSF52821">
    <property type="entry name" value="Rhodanese/Cell cycle control phosphatase"/>
    <property type="match status" value="1"/>
</dbReference>
<evidence type="ECO:0000256" key="10">
    <source>
        <dbReference type="ARBA" id="ARBA00023125"/>
    </source>
</evidence>
<feature type="domain" description="Helicase ATP-binding" evidence="16">
    <location>
        <begin position="509"/>
        <end position="873"/>
    </location>
</feature>
<dbReference type="GO" id="GO:0070182">
    <property type="term" value="F:DNA polymerase binding"/>
    <property type="evidence" value="ECO:0007669"/>
    <property type="project" value="TreeGrafter"/>
</dbReference>
<dbReference type="Gene3D" id="3.40.50.300">
    <property type="entry name" value="P-loop containing nucleotide triphosphate hydrolases"/>
    <property type="match status" value="2"/>
</dbReference>
<protein>
    <submittedName>
        <fullName evidence="17">Fanconi anemia group J protein</fullName>
    </submittedName>
</protein>
<dbReference type="SMART" id="SM00450">
    <property type="entry name" value="RHOD"/>
    <property type="match status" value="1"/>
</dbReference>
<evidence type="ECO:0000256" key="3">
    <source>
        <dbReference type="ARBA" id="ARBA00022741"/>
    </source>
</evidence>
<keyword evidence="1" id="KW-0004">4Fe-4S</keyword>
<proteinExistence type="predicted"/>
<keyword evidence="5" id="KW-0378">Hydrolase</keyword>
<keyword evidence="3" id="KW-0547">Nucleotide-binding</keyword>
<dbReference type="GO" id="GO:1904430">
    <property type="term" value="P:negative regulation of t-circle formation"/>
    <property type="evidence" value="ECO:0007669"/>
    <property type="project" value="TreeGrafter"/>
</dbReference>
<dbReference type="InterPro" id="IPR057498">
    <property type="entry name" value="Rtel1_ARCH"/>
</dbReference>
<keyword evidence="13" id="KW-0539">Nucleus</keyword>
<keyword evidence="6" id="KW-0347">Helicase</keyword>
<dbReference type="GO" id="GO:0046872">
    <property type="term" value="F:metal ion binding"/>
    <property type="evidence" value="ECO:0007669"/>
    <property type="project" value="UniProtKB-KW"/>
</dbReference>
<dbReference type="OrthoDB" id="19182at2759"/>
<dbReference type="PANTHER" id="PTHR11472">
    <property type="entry name" value="DNA REPAIR DEAD HELICASE RAD3/XP-D SUBFAMILY MEMBER"/>
    <property type="match status" value="1"/>
</dbReference>
<feature type="compositionally biased region" description="Polar residues" evidence="14">
    <location>
        <begin position="1"/>
        <end position="10"/>
    </location>
</feature>
<dbReference type="InterPro" id="IPR006555">
    <property type="entry name" value="ATP-dep_Helicase_C"/>
</dbReference>
<dbReference type="InterPro" id="IPR036873">
    <property type="entry name" value="Rhodanese-like_dom_sf"/>
</dbReference>
<dbReference type="SMART" id="SM00491">
    <property type="entry name" value="HELICc2"/>
    <property type="match status" value="1"/>
</dbReference>
<dbReference type="InterPro" id="IPR010614">
    <property type="entry name" value="RAD3-like_helicase_DEAD"/>
</dbReference>
<evidence type="ECO:0000256" key="11">
    <source>
        <dbReference type="ARBA" id="ARBA00023204"/>
    </source>
</evidence>
<name>A0A7J6PN93_PEROL</name>
<dbReference type="GO" id="GO:0003677">
    <property type="term" value="F:DNA binding"/>
    <property type="evidence" value="ECO:0007669"/>
    <property type="project" value="UniProtKB-KW"/>
</dbReference>
<dbReference type="GO" id="GO:0006281">
    <property type="term" value="P:DNA repair"/>
    <property type="evidence" value="ECO:0007669"/>
    <property type="project" value="UniProtKB-KW"/>
</dbReference>
<dbReference type="InterPro" id="IPR001763">
    <property type="entry name" value="Rhodanese-like_dom"/>
</dbReference>
<evidence type="ECO:0000256" key="12">
    <source>
        <dbReference type="ARBA" id="ARBA00023235"/>
    </source>
</evidence>
<evidence type="ECO:0000256" key="14">
    <source>
        <dbReference type="SAM" id="MobiDB-lite"/>
    </source>
</evidence>
<dbReference type="InterPro" id="IPR045028">
    <property type="entry name" value="DinG/Rad3-like"/>
</dbReference>